<comment type="caution">
    <text evidence="1">The sequence shown here is derived from an EMBL/GenBank/DDBJ whole genome shotgun (WGS) entry which is preliminary data.</text>
</comment>
<dbReference type="EMBL" id="JABFAF010269427">
    <property type="protein sequence ID" value="MBA0877805.1"/>
    <property type="molecule type" value="Genomic_DNA"/>
</dbReference>
<keyword evidence="2" id="KW-1185">Reference proteome</keyword>
<dbReference type="AlphaFoldDB" id="A0A7J9N3B0"/>
<protein>
    <submittedName>
        <fullName evidence="1">Uncharacterized protein</fullName>
    </submittedName>
</protein>
<name>A0A7J9N3B0_GOSSC</name>
<dbReference type="Proteomes" id="UP000593576">
    <property type="component" value="Unassembled WGS sequence"/>
</dbReference>
<accession>A0A7J9N3B0</accession>
<dbReference type="OrthoDB" id="988868at2759"/>
<evidence type="ECO:0000313" key="1">
    <source>
        <dbReference type="EMBL" id="MBA0877805.1"/>
    </source>
</evidence>
<organism evidence="1 2">
    <name type="scientific">Gossypium schwendimanii</name>
    <name type="common">Cotton</name>
    <dbReference type="NCBI Taxonomy" id="34291"/>
    <lineage>
        <taxon>Eukaryota</taxon>
        <taxon>Viridiplantae</taxon>
        <taxon>Streptophyta</taxon>
        <taxon>Embryophyta</taxon>
        <taxon>Tracheophyta</taxon>
        <taxon>Spermatophyta</taxon>
        <taxon>Magnoliopsida</taxon>
        <taxon>eudicotyledons</taxon>
        <taxon>Gunneridae</taxon>
        <taxon>Pentapetalae</taxon>
        <taxon>rosids</taxon>
        <taxon>malvids</taxon>
        <taxon>Malvales</taxon>
        <taxon>Malvaceae</taxon>
        <taxon>Malvoideae</taxon>
        <taxon>Gossypium</taxon>
    </lineage>
</organism>
<sequence>MLYKEYAWSSITIGRKLPAGSGFLARGDGRLRMQVRPETYQCVD</sequence>
<proteinExistence type="predicted"/>
<gene>
    <name evidence="1" type="ORF">Goshw_025803</name>
</gene>
<reference evidence="1 2" key="1">
    <citation type="journal article" date="2019" name="Genome Biol. Evol.">
        <title>Insights into the evolution of the New World diploid cottons (Gossypium, subgenus Houzingenia) based on genome sequencing.</title>
        <authorList>
            <person name="Grover C.E."/>
            <person name="Arick M.A. 2nd"/>
            <person name="Thrash A."/>
            <person name="Conover J.L."/>
            <person name="Sanders W.S."/>
            <person name="Peterson D.G."/>
            <person name="Frelichowski J.E."/>
            <person name="Scheffler J.A."/>
            <person name="Scheffler B.E."/>
            <person name="Wendel J.F."/>
        </authorList>
    </citation>
    <scope>NUCLEOTIDE SEQUENCE [LARGE SCALE GENOMIC DNA]</scope>
    <source>
        <strain evidence="1">1</strain>
        <tissue evidence="1">Leaf</tissue>
    </source>
</reference>
<evidence type="ECO:0000313" key="2">
    <source>
        <dbReference type="Proteomes" id="UP000593576"/>
    </source>
</evidence>